<organism evidence="3 4">
    <name type="scientific">Alkalihalophilus lindianensis</name>
    <dbReference type="NCBI Taxonomy" id="1630542"/>
    <lineage>
        <taxon>Bacteria</taxon>
        <taxon>Bacillati</taxon>
        <taxon>Bacillota</taxon>
        <taxon>Bacilli</taxon>
        <taxon>Bacillales</taxon>
        <taxon>Bacillaceae</taxon>
        <taxon>Alkalihalophilus</taxon>
    </lineage>
</organism>
<gene>
    <name evidence="3" type="ORF">RYX56_17275</name>
</gene>
<evidence type="ECO:0000256" key="1">
    <source>
        <dbReference type="SAM" id="Phobius"/>
    </source>
</evidence>
<accession>A0ABU3XE11</accession>
<dbReference type="EMBL" id="JAWJBA010000006">
    <property type="protein sequence ID" value="MDV2686123.1"/>
    <property type="molecule type" value="Genomic_DNA"/>
</dbReference>
<feature type="transmembrane region" description="Helical" evidence="1">
    <location>
        <begin position="121"/>
        <end position="140"/>
    </location>
</feature>
<name>A0ABU3XE11_9BACI</name>
<keyword evidence="1" id="KW-1133">Transmembrane helix</keyword>
<dbReference type="InterPro" id="IPR009936">
    <property type="entry name" value="DUF1468"/>
</dbReference>
<feature type="domain" description="DUF1468" evidence="2">
    <location>
        <begin position="10"/>
        <end position="141"/>
    </location>
</feature>
<evidence type="ECO:0000313" key="3">
    <source>
        <dbReference type="EMBL" id="MDV2686123.1"/>
    </source>
</evidence>
<sequence>MSRLLASTLFSFFLFVFFALFALEASTFSRLAQFFPYYISIAGAVLSFIYTTIQIRELVKNKKVQEELATLNMKRPLKYLAWLIGYVVLIYVLGIIVASILFLASFLYIESKFTVLKTAMSISIVVVGLLLFSNVMNLYWPNNLVGF</sequence>
<evidence type="ECO:0000259" key="2">
    <source>
        <dbReference type="Pfam" id="PF07331"/>
    </source>
</evidence>
<feature type="transmembrane region" description="Helical" evidence="1">
    <location>
        <begin position="80"/>
        <end position="109"/>
    </location>
</feature>
<keyword evidence="1" id="KW-0812">Transmembrane</keyword>
<reference evidence="3 4" key="1">
    <citation type="submission" date="2023-10" db="EMBL/GenBank/DDBJ databases">
        <title>Screening of Alkalihalobacillus lindianensis BZ-TG-R113 and Its Alleviation of Salt Stress on Rapeseed Growth.</title>
        <authorList>
            <person name="Zhao B."/>
            <person name="Guo T."/>
        </authorList>
    </citation>
    <scope>NUCLEOTIDE SEQUENCE [LARGE SCALE GENOMIC DNA]</scope>
    <source>
        <strain evidence="3 4">BZ-TG-R113</strain>
    </source>
</reference>
<feature type="transmembrane region" description="Helical" evidence="1">
    <location>
        <begin position="37"/>
        <end position="59"/>
    </location>
</feature>
<dbReference type="RefSeq" id="WP_317123290.1">
    <property type="nucleotide sequence ID" value="NZ_JAWJBA010000006.1"/>
</dbReference>
<keyword evidence="1" id="KW-0472">Membrane</keyword>
<protein>
    <submittedName>
        <fullName evidence="3">Tripartite tricarboxylate transporter TctB family protein</fullName>
    </submittedName>
</protein>
<comment type="caution">
    <text evidence="3">The sequence shown here is derived from an EMBL/GenBank/DDBJ whole genome shotgun (WGS) entry which is preliminary data.</text>
</comment>
<evidence type="ECO:0000313" key="4">
    <source>
        <dbReference type="Proteomes" id="UP001287282"/>
    </source>
</evidence>
<proteinExistence type="predicted"/>
<dbReference type="Proteomes" id="UP001287282">
    <property type="component" value="Unassembled WGS sequence"/>
</dbReference>
<keyword evidence="4" id="KW-1185">Reference proteome</keyword>
<dbReference type="Pfam" id="PF07331">
    <property type="entry name" value="TctB"/>
    <property type="match status" value="1"/>
</dbReference>